<sequence length="303" mass="33420">MDEILIKAGGFLFMIALGFVLKRIGLFSLDDSGFLSKLVLKVTLPMAIIKNFQGLELNRSYLMAIGIGFAVNFIAIAVVMLLTRKKSPAHRAFYIINTAGFNIGLCTLPYMSSFFAADAVALVCMFDVGNAIMCFGITFSIAMVISKGSVNGKEILRTLFSSMPFVTYLVMILLCAAQIHLPQPVYTVAGMIGQANSFLAMLLIGILFEPKINRSERKDMAGVFLLRMALGITFSLLIYHFLPVPLRYRQVLAIIVFSPILSVAPIYTERCGYNRSVAAVLNSLMLPFSMVVMTILLMLLKVY</sequence>
<dbReference type="EMBL" id="BHVZ01000002">
    <property type="protein sequence ID" value="GCB29740.1"/>
    <property type="molecule type" value="Genomic_DNA"/>
</dbReference>
<feature type="transmembrane region" description="Helical" evidence="2">
    <location>
        <begin position="220"/>
        <end position="242"/>
    </location>
</feature>
<reference evidence="3 4" key="1">
    <citation type="submission" date="2018-10" db="EMBL/GenBank/DDBJ databases">
        <title>Draft Genome Sequence of Anaerotignum sp. KCTC 15736.</title>
        <authorList>
            <person name="Choi S.H."/>
            <person name="Kim J.S."/>
            <person name="Kang S.W."/>
            <person name="Lee J.S."/>
            <person name="Park S.H."/>
        </authorList>
    </citation>
    <scope>NUCLEOTIDE SEQUENCE [LARGE SCALE GENOMIC DNA]</scope>
    <source>
        <strain evidence="3 4">KCTC 15736</strain>
    </source>
</reference>
<gene>
    <name evidence="3" type="ORF">KGMB03357_14010</name>
</gene>
<keyword evidence="4" id="KW-1185">Reference proteome</keyword>
<evidence type="ECO:0000256" key="1">
    <source>
        <dbReference type="ARBA" id="ARBA00022448"/>
    </source>
</evidence>
<accession>A0A401LDY4</accession>
<evidence type="ECO:0000256" key="2">
    <source>
        <dbReference type="SAM" id="Phobius"/>
    </source>
</evidence>
<feature type="transmembrane region" description="Helical" evidence="2">
    <location>
        <begin position="94"/>
        <end position="113"/>
    </location>
</feature>
<feature type="transmembrane region" description="Helical" evidence="2">
    <location>
        <begin position="119"/>
        <end position="146"/>
    </location>
</feature>
<feature type="transmembrane region" description="Helical" evidence="2">
    <location>
        <begin position="6"/>
        <end position="26"/>
    </location>
</feature>
<name>A0A401LDY4_9FIRM</name>
<proteinExistence type="predicted"/>
<keyword evidence="1" id="KW-0813">Transport</keyword>
<dbReference type="OrthoDB" id="3238334at2"/>
<organism evidence="3 4">
    <name type="scientific">Anaerotignum faecicola</name>
    <dbReference type="NCBI Taxonomy" id="2358141"/>
    <lineage>
        <taxon>Bacteria</taxon>
        <taxon>Bacillati</taxon>
        <taxon>Bacillota</taxon>
        <taxon>Clostridia</taxon>
        <taxon>Lachnospirales</taxon>
        <taxon>Anaerotignaceae</taxon>
        <taxon>Anaerotignum</taxon>
    </lineage>
</organism>
<dbReference type="Proteomes" id="UP000287361">
    <property type="component" value="Unassembled WGS sequence"/>
</dbReference>
<feature type="transmembrane region" description="Helical" evidence="2">
    <location>
        <begin position="158"/>
        <end position="179"/>
    </location>
</feature>
<dbReference type="PANTHER" id="PTHR36838">
    <property type="entry name" value="AUXIN EFFLUX CARRIER FAMILY PROTEIN"/>
    <property type="match status" value="1"/>
</dbReference>
<evidence type="ECO:0000313" key="4">
    <source>
        <dbReference type="Proteomes" id="UP000287361"/>
    </source>
</evidence>
<comment type="caution">
    <text evidence="3">The sequence shown here is derived from an EMBL/GenBank/DDBJ whole genome shotgun (WGS) entry which is preliminary data.</text>
</comment>
<keyword evidence="2" id="KW-0812">Transmembrane</keyword>
<keyword evidence="2" id="KW-0472">Membrane</keyword>
<feature type="transmembrane region" description="Helical" evidence="2">
    <location>
        <begin position="248"/>
        <end position="267"/>
    </location>
</feature>
<keyword evidence="2" id="KW-1133">Transmembrane helix</keyword>
<feature type="transmembrane region" description="Helical" evidence="2">
    <location>
        <begin position="185"/>
        <end position="208"/>
    </location>
</feature>
<protein>
    <submittedName>
        <fullName evidence="3">Transporter</fullName>
    </submittedName>
</protein>
<dbReference type="AlphaFoldDB" id="A0A401LDY4"/>
<dbReference type="PANTHER" id="PTHR36838:SF3">
    <property type="entry name" value="TRANSPORTER AUXIN EFFLUX CARRIER EC FAMILY"/>
    <property type="match status" value="1"/>
</dbReference>
<feature type="transmembrane region" description="Helical" evidence="2">
    <location>
        <begin position="61"/>
        <end position="82"/>
    </location>
</feature>
<feature type="transmembrane region" description="Helical" evidence="2">
    <location>
        <begin position="279"/>
        <end position="300"/>
    </location>
</feature>
<evidence type="ECO:0000313" key="3">
    <source>
        <dbReference type="EMBL" id="GCB29740.1"/>
    </source>
</evidence>